<dbReference type="Gene3D" id="1.10.260.40">
    <property type="entry name" value="lambda repressor-like DNA-binding domains"/>
    <property type="match status" value="1"/>
</dbReference>
<evidence type="ECO:0000313" key="3">
    <source>
        <dbReference type="Proteomes" id="UP000593765"/>
    </source>
</evidence>
<gene>
    <name evidence="2" type="ORF">IPV69_25300</name>
</gene>
<accession>A0A7M2WVX4</accession>
<evidence type="ECO:0000259" key="1">
    <source>
        <dbReference type="PROSITE" id="PS50943"/>
    </source>
</evidence>
<dbReference type="SMART" id="SM00530">
    <property type="entry name" value="HTH_XRE"/>
    <property type="match status" value="1"/>
</dbReference>
<dbReference type="AlphaFoldDB" id="A0A7M2WVX4"/>
<keyword evidence="3" id="KW-1185">Reference proteome</keyword>
<name>A0A7M2WVX4_9BACT</name>
<reference evidence="2 3" key="1">
    <citation type="submission" date="2020-10" db="EMBL/GenBank/DDBJ databases">
        <title>Wide distribution of Phycisphaera-like planctomycetes from WD2101 soil group in peatlands and genome analysis of the first cultivated representative.</title>
        <authorList>
            <person name="Dedysh S.N."/>
            <person name="Beletsky A.V."/>
            <person name="Ivanova A."/>
            <person name="Kulichevskaya I.S."/>
            <person name="Suzina N.E."/>
            <person name="Philippov D.A."/>
            <person name="Rakitin A.L."/>
            <person name="Mardanov A.V."/>
            <person name="Ravin N.V."/>
        </authorList>
    </citation>
    <scope>NUCLEOTIDE SEQUENCE [LARGE SCALE GENOMIC DNA]</scope>
    <source>
        <strain evidence="2 3">M1803</strain>
    </source>
</reference>
<dbReference type="InterPro" id="IPR010982">
    <property type="entry name" value="Lambda_DNA-bd_dom_sf"/>
</dbReference>
<dbReference type="RefSeq" id="WP_206292515.1">
    <property type="nucleotide sequence ID" value="NZ_CP063458.1"/>
</dbReference>
<dbReference type="KEGG" id="hbs:IPV69_25300"/>
<sequence>MNRLGETAKQIREARGLSQKRAADLLDISPVHLCNVEKGKALPSIELAARYRDVFDADLFVVTWCLHGDVNALPAPVRDAAQSLASAFRSQLGLFDRGEVHAESKDAKESSI</sequence>
<organism evidence="2 3">
    <name type="scientific">Humisphaera borealis</name>
    <dbReference type="NCBI Taxonomy" id="2807512"/>
    <lineage>
        <taxon>Bacteria</taxon>
        <taxon>Pseudomonadati</taxon>
        <taxon>Planctomycetota</taxon>
        <taxon>Phycisphaerae</taxon>
        <taxon>Tepidisphaerales</taxon>
        <taxon>Tepidisphaeraceae</taxon>
        <taxon>Humisphaera</taxon>
    </lineage>
</organism>
<dbReference type="SUPFAM" id="SSF47413">
    <property type="entry name" value="lambda repressor-like DNA-binding domains"/>
    <property type="match status" value="1"/>
</dbReference>
<dbReference type="Pfam" id="PF01381">
    <property type="entry name" value="HTH_3"/>
    <property type="match status" value="1"/>
</dbReference>
<dbReference type="Proteomes" id="UP000593765">
    <property type="component" value="Chromosome"/>
</dbReference>
<proteinExistence type="predicted"/>
<dbReference type="EMBL" id="CP063458">
    <property type="protein sequence ID" value="QOV89474.1"/>
    <property type="molecule type" value="Genomic_DNA"/>
</dbReference>
<dbReference type="PROSITE" id="PS50943">
    <property type="entry name" value="HTH_CROC1"/>
    <property type="match status" value="1"/>
</dbReference>
<protein>
    <submittedName>
        <fullName evidence="2">Helix-turn-helix transcriptional regulator</fullName>
    </submittedName>
</protein>
<dbReference type="CDD" id="cd00093">
    <property type="entry name" value="HTH_XRE"/>
    <property type="match status" value="1"/>
</dbReference>
<evidence type="ECO:0000313" key="2">
    <source>
        <dbReference type="EMBL" id="QOV89474.1"/>
    </source>
</evidence>
<dbReference type="InterPro" id="IPR001387">
    <property type="entry name" value="Cro/C1-type_HTH"/>
</dbReference>
<dbReference type="GO" id="GO:0003677">
    <property type="term" value="F:DNA binding"/>
    <property type="evidence" value="ECO:0007669"/>
    <property type="project" value="InterPro"/>
</dbReference>
<feature type="domain" description="HTH cro/C1-type" evidence="1">
    <location>
        <begin position="9"/>
        <end position="60"/>
    </location>
</feature>